<feature type="transmembrane region" description="Helical" evidence="4">
    <location>
        <begin position="222"/>
        <end position="241"/>
    </location>
</feature>
<feature type="transmembrane region" description="Helical" evidence="4">
    <location>
        <begin position="52"/>
        <end position="74"/>
    </location>
</feature>
<feature type="transmembrane region" description="Helical" evidence="4">
    <location>
        <begin position="17"/>
        <end position="40"/>
    </location>
</feature>
<dbReference type="PANTHER" id="PTHR23531">
    <property type="entry name" value="QUINOLENE RESISTANCE PROTEIN NORA"/>
    <property type="match status" value="1"/>
</dbReference>
<dbReference type="Gene3D" id="1.20.1250.20">
    <property type="entry name" value="MFS general substrate transporter like domains"/>
    <property type="match status" value="1"/>
</dbReference>
<dbReference type="InterPro" id="IPR011701">
    <property type="entry name" value="MFS"/>
</dbReference>
<keyword evidence="6" id="KW-1185">Reference proteome</keyword>
<dbReference type="InterPro" id="IPR052714">
    <property type="entry name" value="MFS_Exporter"/>
</dbReference>
<dbReference type="OrthoDB" id="1067151at2"/>
<dbReference type="RefSeq" id="WP_007366441.1">
    <property type="nucleotide sequence ID" value="NZ_GL872282.1"/>
</dbReference>
<evidence type="ECO:0000313" key="6">
    <source>
        <dbReference type="Proteomes" id="UP000005697"/>
    </source>
</evidence>
<feature type="transmembrane region" description="Helical" evidence="4">
    <location>
        <begin position="299"/>
        <end position="323"/>
    </location>
</feature>
<protein>
    <submittedName>
        <fullName evidence="5">Transporter, major facilitator family protein</fullName>
    </submittedName>
</protein>
<evidence type="ECO:0000313" key="5">
    <source>
        <dbReference type="EMBL" id="EGC19813.1"/>
    </source>
</evidence>
<dbReference type="InterPro" id="IPR036259">
    <property type="entry name" value="MFS_trans_sf"/>
</dbReference>
<organism evidence="5 6">
    <name type="scientific">Prevotella multiformis DSM 16608</name>
    <dbReference type="NCBI Taxonomy" id="888743"/>
    <lineage>
        <taxon>Bacteria</taxon>
        <taxon>Pseudomonadati</taxon>
        <taxon>Bacteroidota</taxon>
        <taxon>Bacteroidia</taxon>
        <taxon>Bacteroidales</taxon>
        <taxon>Prevotellaceae</taxon>
        <taxon>Prevotella</taxon>
    </lineage>
</organism>
<evidence type="ECO:0000256" key="4">
    <source>
        <dbReference type="SAM" id="Phobius"/>
    </source>
</evidence>
<dbReference type="STRING" id="888743.HMPREF9141_1687"/>
<keyword evidence="1 4" id="KW-0812">Transmembrane</keyword>
<dbReference type="EMBL" id="AEWX01000024">
    <property type="protein sequence ID" value="EGC19813.1"/>
    <property type="molecule type" value="Genomic_DNA"/>
</dbReference>
<dbReference type="SUPFAM" id="SSF103473">
    <property type="entry name" value="MFS general substrate transporter"/>
    <property type="match status" value="1"/>
</dbReference>
<accession>F0F7X0</accession>
<dbReference type="Pfam" id="PF07690">
    <property type="entry name" value="MFS_1"/>
    <property type="match status" value="1"/>
</dbReference>
<feature type="transmembrane region" description="Helical" evidence="4">
    <location>
        <begin position="152"/>
        <end position="171"/>
    </location>
</feature>
<dbReference type="eggNOG" id="COG2814">
    <property type="taxonomic scope" value="Bacteria"/>
</dbReference>
<feature type="transmembrane region" description="Helical" evidence="4">
    <location>
        <begin position="81"/>
        <end position="101"/>
    </location>
</feature>
<sequence length="391" mass="43947">MDTQNIPVHVRLWNKRFWMLAMANLLLAMSSYMLLPVIPLRMEAWGYTHLQIAWVLGIFFAGLYLFGCMSGYLVQRYRRKNVFSVSTLALCAVTGVFYYLNTRPDDSVDYALLLLLRLLQGAFYGLSQLVLLGTLIIDTVEAVHRTEANHAATWFGRFALALGPLAGLLVYRHGQFGSVLLLSCACQFLSFIFVGLVRFPFRMPNEDLHRFSFDRFLLKDSHWLFLNVMLVTAAAALVLTLAHSLRFYEFVMLGFFMALLAERYAFADADLRSEATTGMTAMGIAVLLLITHSRESVGYIAPLLMGFGIGVTGSRFLLFFIKLSDHCQRGTSQSTYLLAWETGIGGGLMASFGLFNCSPAPVLWTCLGILAATLILYVVFVHKWYIAHKNR</sequence>
<feature type="transmembrane region" description="Helical" evidence="4">
    <location>
        <begin position="121"/>
        <end position="140"/>
    </location>
</feature>
<evidence type="ECO:0000256" key="3">
    <source>
        <dbReference type="ARBA" id="ARBA00023136"/>
    </source>
</evidence>
<comment type="caution">
    <text evidence="5">The sequence shown here is derived from an EMBL/GenBank/DDBJ whole genome shotgun (WGS) entry which is preliminary data.</text>
</comment>
<keyword evidence="2 4" id="KW-1133">Transmembrane helix</keyword>
<feature type="transmembrane region" description="Helical" evidence="4">
    <location>
        <begin position="177"/>
        <end position="201"/>
    </location>
</feature>
<proteinExistence type="predicted"/>
<gene>
    <name evidence="5" type="ORF">HMPREF9141_1687</name>
</gene>
<dbReference type="Proteomes" id="UP000005697">
    <property type="component" value="Unassembled WGS sequence"/>
</dbReference>
<dbReference type="AlphaFoldDB" id="F0F7X0"/>
<evidence type="ECO:0000256" key="1">
    <source>
        <dbReference type="ARBA" id="ARBA00022692"/>
    </source>
</evidence>
<dbReference type="GO" id="GO:0022857">
    <property type="term" value="F:transmembrane transporter activity"/>
    <property type="evidence" value="ECO:0007669"/>
    <property type="project" value="InterPro"/>
</dbReference>
<name>F0F7X0_9BACT</name>
<dbReference type="PANTHER" id="PTHR23531:SF1">
    <property type="entry name" value="QUINOLENE RESISTANCE PROTEIN NORA"/>
    <property type="match status" value="1"/>
</dbReference>
<evidence type="ECO:0000256" key="2">
    <source>
        <dbReference type="ARBA" id="ARBA00022989"/>
    </source>
</evidence>
<reference evidence="5 6" key="1">
    <citation type="submission" date="2011-01" db="EMBL/GenBank/DDBJ databases">
        <authorList>
            <person name="Muzny D."/>
            <person name="Qin X."/>
            <person name="Deng J."/>
            <person name="Jiang H."/>
            <person name="Liu Y."/>
            <person name="Qu J."/>
            <person name="Song X.-Z."/>
            <person name="Zhang L."/>
            <person name="Thornton R."/>
            <person name="Coyle M."/>
            <person name="Francisco L."/>
            <person name="Jackson L."/>
            <person name="Javaid M."/>
            <person name="Korchina V."/>
            <person name="Kovar C."/>
            <person name="Mata R."/>
            <person name="Mathew T."/>
            <person name="Ngo R."/>
            <person name="Nguyen L."/>
            <person name="Nguyen N."/>
            <person name="Okwuonu G."/>
            <person name="Ongeri F."/>
            <person name="Pham C."/>
            <person name="Simmons D."/>
            <person name="Wilczek-Boney K."/>
            <person name="Hale W."/>
            <person name="Jakkamsetti A."/>
            <person name="Pham P."/>
            <person name="Ruth R."/>
            <person name="San Lucas F."/>
            <person name="Warren J."/>
            <person name="Zhang J."/>
            <person name="Zhao Z."/>
            <person name="Zhou C."/>
            <person name="Zhu D."/>
            <person name="Lee S."/>
            <person name="Bess C."/>
            <person name="Blankenburg K."/>
            <person name="Forbes L."/>
            <person name="Fu Q."/>
            <person name="Gubbala S."/>
            <person name="Hirani K."/>
            <person name="Jayaseelan J.C."/>
            <person name="Lara F."/>
            <person name="Munidasa M."/>
            <person name="Palculict T."/>
            <person name="Patil S."/>
            <person name="Pu L.-L."/>
            <person name="Saada N."/>
            <person name="Tang L."/>
            <person name="Weissenberger G."/>
            <person name="Zhu Y."/>
            <person name="Hemphill L."/>
            <person name="Shang Y."/>
            <person name="Youmans B."/>
            <person name="Ayvaz T."/>
            <person name="Ross M."/>
            <person name="Santibanez J."/>
            <person name="Aqrawi P."/>
            <person name="Gross S."/>
            <person name="Joshi V."/>
            <person name="Fowler G."/>
            <person name="Nazareth L."/>
            <person name="Reid J."/>
            <person name="Worley K."/>
            <person name="Petrosino J."/>
            <person name="Highlander S."/>
            <person name="Gibbs R."/>
        </authorList>
    </citation>
    <scope>NUCLEOTIDE SEQUENCE [LARGE SCALE GENOMIC DNA]</scope>
    <source>
        <strain evidence="5 6">DSM 16608</strain>
    </source>
</reference>
<keyword evidence="3 4" id="KW-0472">Membrane</keyword>
<dbReference type="HOGENOM" id="CLU_001265_10_13_10"/>
<feature type="transmembrane region" description="Helical" evidence="4">
    <location>
        <begin position="335"/>
        <end position="355"/>
    </location>
</feature>
<feature type="transmembrane region" description="Helical" evidence="4">
    <location>
        <begin position="361"/>
        <end position="381"/>
    </location>
</feature>